<evidence type="ECO:0000313" key="2">
    <source>
        <dbReference type="Proteomes" id="UP001056012"/>
    </source>
</evidence>
<dbReference type="EMBL" id="CP089277">
    <property type="protein sequence ID" value="USP78426.1"/>
    <property type="molecule type" value="Genomic_DNA"/>
</dbReference>
<dbReference type="OrthoDB" id="3683860at2759"/>
<dbReference type="AlphaFoldDB" id="A0A9Q9DUH0"/>
<accession>A0A9Q9DUH0</accession>
<proteinExistence type="predicted"/>
<evidence type="ECO:0000313" key="1">
    <source>
        <dbReference type="EMBL" id="USP78426.1"/>
    </source>
</evidence>
<name>A0A9Q9DUH0_CURCL</name>
<dbReference type="Proteomes" id="UP001056012">
    <property type="component" value="Chromosome 4"/>
</dbReference>
<organism evidence="1 2">
    <name type="scientific">Curvularia clavata</name>
    <dbReference type="NCBI Taxonomy" id="95742"/>
    <lineage>
        <taxon>Eukaryota</taxon>
        <taxon>Fungi</taxon>
        <taxon>Dikarya</taxon>
        <taxon>Ascomycota</taxon>
        <taxon>Pezizomycotina</taxon>
        <taxon>Dothideomycetes</taxon>
        <taxon>Pleosporomycetidae</taxon>
        <taxon>Pleosporales</taxon>
        <taxon>Pleosporineae</taxon>
        <taxon>Pleosporaceae</taxon>
        <taxon>Curvularia</taxon>
    </lineage>
</organism>
<dbReference type="VEuPathDB" id="FungiDB:yc1106_05700"/>
<evidence type="ECO:0008006" key="3">
    <source>
        <dbReference type="Google" id="ProtNLM"/>
    </source>
</evidence>
<keyword evidence="2" id="KW-1185">Reference proteome</keyword>
<reference evidence="1" key="1">
    <citation type="submission" date="2021-12" db="EMBL/GenBank/DDBJ databases">
        <title>Curvularia clavata genome.</title>
        <authorList>
            <person name="Cao Y."/>
        </authorList>
    </citation>
    <scope>NUCLEOTIDE SEQUENCE</scope>
    <source>
        <strain evidence="1">Yc1106</strain>
    </source>
</reference>
<sequence length="334" mass="38787">MTTYRRGTVYNSLISRLIPSSSAARRASKNYNLNLHNSPLYALPYELVQYIGTFLNYVDRFCFTLSSHKYADAILSIRPIGHQRVLTQEVICRLNRDHFYGQDHCLFSWIRRGLGQMYCVACSRQHNASRFPVETATQQRHLRKCFRTTDGPFYVCRHYEFTFQELASMLRRYKKKGQKNKHGHFFHCMECFDNAYATYGPGRGPLPPTLSLVPGTSIVTLRATFLLLSAPWTERVTIQDTHEALESINLKICPHINTSDTATIELILGGREETMMESRFSKRVSIGCNKCQTTLSIKRRIPFCEIMLEVDRKLGQVKWEGDPIWRAHLPRREY</sequence>
<protein>
    <recommendedName>
        <fullName evidence="3">F-box domain-containing protein</fullName>
    </recommendedName>
</protein>
<gene>
    <name evidence="1" type="ORF">yc1106_05700</name>
</gene>